<feature type="region of interest" description="Disordered" evidence="1">
    <location>
        <begin position="1"/>
        <end position="138"/>
    </location>
</feature>
<sequence>MAKRKGRKGRKSSGAPMDPASTAEPETPTSAGQPSSSNLGDGNPSPEVSAQSFQPEPESAGPLVGSTNSMTGPDGSTVDRQAGDPSASLEGRSDAPTLPPALVDAATDEKKVVDATVEVSGSQELGSSSGSGGAVPRGRDEFAQFYIGLDGLPTGIIRPDHSSSENVPTQVSAGSAHGTPPGGTSMTASWGHPLEHSSLGLPGPVSSPQADAGPFDAPESVAEMPGDSPTTQPGPYGLSQVHVPYPDSQGSPSSDGDARWPYQAPSSDGATTPPGLPYPLHNSIPVSPHDLSALGAPLFGSDGPQGETFEMPDASHFSVQAASSSPRGNPPVYNQQGLQPGWWLPIAGSEHGGSNEYGGSNGYGEYEQNMHRDAPPSYGQYTLDAVHHNGHPVHEIGNSASEEPSSGSTVGPHAVDTNMLPSHPHWLEPMPPRNLQPEAPSRSGSRNQPAVSGARAAAGEVAGVPLLSDLGVLTQQTTTLALGA</sequence>
<feature type="compositionally biased region" description="Polar residues" evidence="1">
    <location>
        <begin position="398"/>
        <end position="409"/>
    </location>
</feature>
<evidence type="ECO:0000256" key="1">
    <source>
        <dbReference type="SAM" id="MobiDB-lite"/>
    </source>
</evidence>
<feature type="region of interest" description="Disordered" evidence="1">
    <location>
        <begin position="353"/>
        <end position="377"/>
    </location>
</feature>
<keyword evidence="3" id="KW-1185">Reference proteome</keyword>
<feature type="compositionally biased region" description="Low complexity" evidence="1">
    <location>
        <begin position="197"/>
        <end position="208"/>
    </location>
</feature>
<name>A0A4P9X595_9FUNG</name>
<feature type="region of interest" description="Disordered" evidence="1">
    <location>
        <begin position="151"/>
        <end position="277"/>
    </location>
</feature>
<feature type="region of interest" description="Disordered" evidence="1">
    <location>
        <begin position="393"/>
        <end position="457"/>
    </location>
</feature>
<reference evidence="3" key="1">
    <citation type="journal article" date="2018" name="Nat. Microbiol.">
        <title>Leveraging single-cell genomics to expand the fungal tree of life.</title>
        <authorList>
            <person name="Ahrendt S.R."/>
            <person name="Quandt C.A."/>
            <person name="Ciobanu D."/>
            <person name="Clum A."/>
            <person name="Salamov A."/>
            <person name="Andreopoulos B."/>
            <person name="Cheng J.F."/>
            <person name="Woyke T."/>
            <person name="Pelin A."/>
            <person name="Henrissat B."/>
            <person name="Reynolds N.K."/>
            <person name="Benny G.L."/>
            <person name="Smith M.E."/>
            <person name="James T.Y."/>
            <person name="Grigoriev I.V."/>
        </authorList>
    </citation>
    <scope>NUCLEOTIDE SEQUENCE [LARGE SCALE GENOMIC DNA]</scope>
    <source>
        <strain evidence="3">ATCC 52028</strain>
    </source>
</reference>
<organism evidence="2 3">
    <name type="scientific">Caulochytrium protostelioides</name>
    <dbReference type="NCBI Taxonomy" id="1555241"/>
    <lineage>
        <taxon>Eukaryota</taxon>
        <taxon>Fungi</taxon>
        <taxon>Fungi incertae sedis</taxon>
        <taxon>Chytridiomycota</taxon>
        <taxon>Chytridiomycota incertae sedis</taxon>
        <taxon>Chytridiomycetes</taxon>
        <taxon>Caulochytriales</taxon>
        <taxon>Caulochytriaceae</taxon>
        <taxon>Caulochytrium</taxon>
    </lineage>
</organism>
<evidence type="ECO:0000313" key="2">
    <source>
        <dbReference type="EMBL" id="RKP00283.1"/>
    </source>
</evidence>
<feature type="compositionally biased region" description="Basic residues" evidence="1">
    <location>
        <begin position="1"/>
        <end position="11"/>
    </location>
</feature>
<feature type="compositionally biased region" description="Polar residues" evidence="1">
    <location>
        <begin position="27"/>
        <end position="54"/>
    </location>
</feature>
<feature type="compositionally biased region" description="Low complexity" evidence="1">
    <location>
        <begin position="246"/>
        <end position="255"/>
    </location>
</feature>
<proteinExistence type="predicted"/>
<dbReference type="EMBL" id="ML014225">
    <property type="protein sequence ID" value="RKP00283.1"/>
    <property type="molecule type" value="Genomic_DNA"/>
</dbReference>
<protein>
    <submittedName>
        <fullName evidence="2">Uncharacterized protein</fullName>
    </submittedName>
</protein>
<dbReference type="Proteomes" id="UP000274922">
    <property type="component" value="Unassembled WGS sequence"/>
</dbReference>
<accession>A0A4P9X595</accession>
<evidence type="ECO:0000313" key="3">
    <source>
        <dbReference type="Proteomes" id="UP000274922"/>
    </source>
</evidence>
<dbReference type="AlphaFoldDB" id="A0A4P9X595"/>
<feature type="compositionally biased region" description="Polar residues" evidence="1">
    <location>
        <begin position="164"/>
        <end position="173"/>
    </location>
</feature>
<gene>
    <name evidence="2" type="ORF">CXG81DRAFT_19747</name>
</gene>